<reference evidence="3" key="1">
    <citation type="submission" date="2016-04" db="EMBL/GenBank/DDBJ databases">
        <authorList>
            <person name="Nguyen H.D."/>
            <person name="Samba Siva P."/>
            <person name="Cullis J."/>
            <person name="Levesque C.A."/>
            <person name="Hambleton S."/>
        </authorList>
    </citation>
    <scope>NUCLEOTIDE SEQUENCE</scope>
    <source>
        <strain evidence="3">DAOMC 236422</strain>
    </source>
</reference>
<dbReference type="SUPFAM" id="SSF53720">
    <property type="entry name" value="ALDH-like"/>
    <property type="match status" value="1"/>
</dbReference>
<dbReference type="InterPro" id="IPR016163">
    <property type="entry name" value="Ald_DH_C"/>
</dbReference>
<dbReference type="InterPro" id="IPR016161">
    <property type="entry name" value="Ald_DH/histidinol_DH"/>
</dbReference>
<keyword evidence="4" id="KW-1185">Reference proteome</keyword>
<gene>
    <name evidence="3" type="ORF">A4X09_0g7717</name>
</gene>
<dbReference type="GO" id="GO:0004030">
    <property type="term" value="F:aldehyde dehydrogenase [NAD(P)+] activity"/>
    <property type="evidence" value="ECO:0007669"/>
    <property type="project" value="UniProtKB-ARBA"/>
</dbReference>
<comment type="similarity">
    <text evidence="1">Belongs to the aldehyde dehydrogenase family.</text>
</comment>
<dbReference type="Gene3D" id="3.40.605.10">
    <property type="entry name" value="Aldehyde Dehydrogenase, Chain A, domain 1"/>
    <property type="match status" value="1"/>
</dbReference>
<dbReference type="FunFam" id="3.40.605.10:FF:000026">
    <property type="entry name" value="Aldehyde dehydrogenase, putative"/>
    <property type="match status" value="1"/>
</dbReference>
<sequence length="145" mass="15858">IKKGIEEGAKVEIGGERHGSEGYFVQPTIFSNVKETDTISKHEIFGPVLVTSTFRDTEDLLAKANDSYYGLAAAVFSRDISRALDTAHRLQAGTVWVNLYNALDAQVPFGGFKQSGIGRELGQYALANYTNVKSVHVNISIPHPF</sequence>
<evidence type="ECO:0000259" key="2">
    <source>
        <dbReference type="Pfam" id="PF00171"/>
    </source>
</evidence>
<evidence type="ECO:0000256" key="1">
    <source>
        <dbReference type="ARBA" id="ARBA00009986"/>
    </source>
</evidence>
<dbReference type="Gene3D" id="3.40.309.10">
    <property type="entry name" value="Aldehyde Dehydrogenase, Chain A, domain 2"/>
    <property type="match status" value="1"/>
</dbReference>
<feature type="non-terminal residue" evidence="3">
    <location>
        <position position="1"/>
    </location>
</feature>
<evidence type="ECO:0000313" key="4">
    <source>
        <dbReference type="Proteomes" id="UP000078113"/>
    </source>
</evidence>
<comment type="caution">
    <text evidence="3">The sequence shown here is derived from an EMBL/GenBank/DDBJ whole genome shotgun (WGS) entry which is preliminary data.</text>
</comment>
<dbReference type="Pfam" id="PF00171">
    <property type="entry name" value="Aldedh"/>
    <property type="match status" value="1"/>
</dbReference>
<accession>A0A8X7N1C9</accession>
<dbReference type="PANTHER" id="PTHR11699">
    <property type="entry name" value="ALDEHYDE DEHYDROGENASE-RELATED"/>
    <property type="match status" value="1"/>
</dbReference>
<evidence type="ECO:0000313" key="3">
    <source>
        <dbReference type="EMBL" id="KAE8261065.1"/>
    </source>
</evidence>
<reference evidence="3" key="2">
    <citation type="journal article" date="2019" name="IMA Fungus">
        <title>Genome sequencing and comparison of five Tilletia species to identify candidate genes for the detection of regulated species infecting wheat.</title>
        <authorList>
            <person name="Nguyen H.D.T."/>
            <person name="Sultana T."/>
            <person name="Kesanakurti P."/>
            <person name="Hambleton S."/>
        </authorList>
    </citation>
    <scope>NUCLEOTIDE SEQUENCE</scope>
    <source>
        <strain evidence="3">DAOMC 236422</strain>
    </source>
</reference>
<name>A0A8X7N1C9_9BASI</name>
<dbReference type="InterPro" id="IPR016162">
    <property type="entry name" value="Ald_DH_N"/>
</dbReference>
<organism evidence="3 4">
    <name type="scientific">Tilletia walkeri</name>
    <dbReference type="NCBI Taxonomy" id="117179"/>
    <lineage>
        <taxon>Eukaryota</taxon>
        <taxon>Fungi</taxon>
        <taxon>Dikarya</taxon>
        <taxon>Basidiomycota</taxon>
        <taxon>Ustilaginomycotina</taxon>
        <taxon>Exobasidiomycetes</taxon>
        <taxon>Tilletiales</taxon>
        <taxon>Tilletiaceae</taxon>
        <taxon>Tilletia</taxon>
    </lineage>
</organism>
<dbReference type="Proteomes" id="UP000078113">
    <property type="component" value="Unassembled WGS sequence"/>
</dbReference>
<proteinExistence type="inferred from homology"/>
<protein>
    <recommendedName>
        <fullName evidence="2">Aldehyde dehydrogenase domain-containing protein</fullName>
    </recommendedName>
</protein>
<feature type="domain" description="Aldehyde dehydrogenase" evidence="2">
    <location>
        <begin position="1"/>
        <end position="135"/>
    </location>
</feature>
<dbReference type="InterPro" id="IPR015590">
    <property type="entry name" value="Aldehyde_DH_dom"/>
</dbReference>
<dbReference type="EMBL" id="LWDG02001075">
    <property type="protein sequence ID" value="KAE8261065.1"/>
    <property type="molecule type" value="Genomic_DNA"/>
</dbReference>
<dbReference type="AlphaFoldDB" id="A0A8X7N1C9"/>